<gene>
    <name evidence="7" type="ORF">QR98_0004670</name>
</gene>
<dbReference type="GO" id="GO:0036376">
    <property type="term" value="P:sodium ion export across plasma membrane"/>
    <property type="evidence" value="ECO:0007669"/>
    <property type="project" value="TreeGrafter"/>
</dbReference>
<dbReference type="GO" id="GO:1990573">
    <property type="term" value="P:potassium ion import across plasma membrane"/>
    <property type="evidence" value="ECO:0007669"/>
    <property type="project" value="TreeGrafter"/>
</dbReference>
<evidence type="ECO:0000313" key="8">
    <source>
        <dbReference type="Proteomes" id="UP000616769"/>
    </source>
</evidence>
<evidence type="ECO:0000256" key="3">
    <source>
        <dbReference type="ARBA" id="ARBA00022692"/>
    </source>
</evidence>
<dbReference type="PANTHER" id="PTHR11523">
    <property type="entry name" value="SODIUM/POTASSIUM-DEPENDENT ATPASE BETA SUBUNIT"/>
    <property type="match status" value="1"/>
</dbReference>
<evidence type="ECO:0000256" key="2">
    <source>
        <dbReference type="ARBA" id="ARBA00005876"/>
    </source>
</evidence>
<comment type="similarity">
    <text evidence="2">Belongs to the X(+)/potassium ATPases subunit beta family.</text>
</comment>
<evidence type="ECO:0000256" key="6">
    <source>
        <dbReference type="ARBA" id="ARBA00023136"/>
    </source>
</evidence>
<dbReference type="Pfam" id="PF00287">
    <property type="entry name" value="Na_K-ATPase"/>
    <property type="match status" value="1"/>
</dbReference>
<dbReference type="Proteomes" id="UP000616769">
    <property type="component" value="Unassembled WGS sequence"/>
</dbReference>
<keyword evidence="4" id="KW-0735">Signal-anchor</keyword>
<dbReference type="GO" id="GO:0001671">
    <property type="term" value="F:ATPase activator activity"/>
    <property type="evidence" value="ECO:0007669"/>
    <property type="project" value="TreeGrafter"/>
</dbReference>
<keyword evidence="3" id="KW-0812">Transmembrane</keyword>
<dbReference type="InterPro" id="IPR038702">
    <property type="entry name" value="Na/K_ATPase_sub_beta_sf"/>
</dbReference>
<dbReference type="GO" id="GO:0006883">
    <property type="term" value="P:intracellular sodium ion homeostasis"/>
    <property type="evidence" value="ECO:0007669"/>
    <property type="project" value="TreeGrafter"/>
</dbReference>
<keyword evidence="6" id="KW-0472">Membrane</keyword>
<evidence type="ECO:0000256" key="1">
    <source>
        <dbReference type="ARBA" id="ARBA00004606"/>
    </source>
</evidence>
<dbReference type="EMBL" id="JXLN01000808">
    <property type="protein sequence ID" value="KPM00879.1"/>
    <property type="molecule type" value="Genomic_DNA"/>
</dbReference>
<sequence length="316" mass="36067">MKDINGKNDETTPLTKHENNEIAIDNHKENLSLEEKLSLEKETETNRQSKRKPLTFFTFEEILSNQTARLIVGVCCAMLLILSIIIIACVLIIGTNSDDRTNRFLRIVPKPRGSSNLIYFRHGDLKKHSGTRSWTEMVTEIDEFLAPYRNPSSNTSLCLVNDREQMPKETVCLFDLNTIDRECLKSDYGYMSGRPCIFIVFNNIRDWSPKTAATNQTEPTTNIIDLECTANTQFDAENVGPMDFTPFQGFSSIYFPYEGQPNYQAPFVVLRLQSPTQNVGIGLTCKLLIPKHSNDKTNEEEETEPLSYIPFNIFIE</sequence>
<evidence type="ECO:0000256" key="5">
    <source>
        <dbReference type="ARBA" id="ARBA00022989"/>
    </source>
</evidence>
<dbReference type="GO" id="GO:0030007">
    <property type="term" value="P:intracellular potassium ion homeostasis"/>
    <property type="evidence" value="ECO:0007669"/>
    <property type="project" value="TreeGrafter"/>
</dbReference>
<keyword evidence="5" id="KW-1133">Transmembrane helix</keyword>
<dbReference type="InterPro" id="IPR000402">
    <property type="entry name" value="Na/K_ATPase_sub_beta"/>
</dbReference>
<name>A0A131ZTZ6_SARSC</name>
<dbReference type="Gene3D" id="2.60.40.1660">
    <property type="entry name" value="Na, k-atpase alpha subunit"/>
    <property type="match status" value="1"/>
</dbReference>
<dbReference type="GO" id="GO:0005890">
    <property type="term" value="C:sodium:potassium-exchanging ATPase complex"/>
    <property type="evidence" value="ECO:0007669"/>
    <property type="project" value="InterPro"/>
</dbReference>
<evidence type="ECO:0000313" key="7">
    <source>
        <dbReference type="EMBL" id="KPM00879.1"/>
    </source>
</evidence>
<comment type="subcellular location">
    <subcellularLocation>
        <location evidence="1">Membrane</location>
        <topology evidence="1">Single-pass type II membrane protein</topology>
    </subcellularLocation>
</comment>
<comment type="caution">
    <text evidence="7">The sequence shown here is derived from an EMBL/GenBank/DDBJ whole genome shotgun (WGS) entry which is preliminary data.</text>
</comment>
<evidence type="ECO:0000256" key="4">
    <source>
        <dbReference type="ARBA" id="ARBA00022968"/>
    </source>
</evidence>
<dbReference type="VEuPathDB" id="VectorBase:SSCA004173"/>
<reference evidence="7 8" key="1">
    <citation type="journal article" date="2015" name="Parasit. Vectors">
        <title>Draft genome of the scabies mite.</title>
        <authorList>
            <person name="Rider S.D.Jr."/>
            <person name="Morgan M.S."/>
            <person name="Arlian L.G."/>
        </authorList>
    </citation>
    <scope>NUCLEOTIDE SEQUENCE [LARGE SCALE GENOMIC DNA]</scope>
    <source>
        <strain evidence="7">Arlian Lab</strain>
    </source>
</reference>
<dbReference type="OrthoDB" id="5912413at2759"/>
<dbReference type="PANTHER" id="PTHR11523:SF28">
    <property type="entry name" value="NA_K-ATPASE BETA SUBUNIT ISOFORM 4-RELATED"/>
    <property type="match status" value="1"/>
</dbReference>
<organism evidence="7 8">
    <name type="scientific">Sarcoptes scabiei</name>
    <name type="common">Itch mite</name>
    <name type="synonym">Acarus scabiei</name>
    <dbReference type="NCBI Taxonomy" id="52283"/>
    <lineage>
        <taxon>Eukaryota</taxon>
        <taxon>Metazoa</taxon>
        <taxon>Ecdysozoa</taxon>
        <taxon>Arthropoda</taxon>
        <taxon>Chelicerata</taxon>
        <taxon>Arachnida</taxon>
        <taxon>Acari</taxon>
        <taxon>Acariformes</taxon>
        <taxon>Sarcoptiformes</taxon>
        <taxon>Astigmata</taxon>
        <taxon>Psoroptidia</taxon>
        <taxon>Sarcoptoidea</taxon>
        <taxon>Sarcoptidae</taxon>
        <taxon>Sarcoptinae</taxon>
        <taxon>Sarcoptes</taxon>
    </lineage>
</organism>
<proteinExistence type="inferred from homology"/>
<accession>A0A131ZTZ6</accession>
<protein>
    <submittedName>
        <fullName evidence="7">Sodium/potassium-dependent ATPase beta-2 subunit-like protein</fullName>
    </submittedName>
</protein>
<dbReference type="AlphaFoldDB" id="A0A131ZTZ6"/>